<dbReference type="Proteomes" id="UP001234297">
    <property type="component" value="Chromosome 5"/>
</dbReference>
<evidence type="ECO:0000313" key="1">
    <source>
        <dbReference type="EMBL" id="KAJ8640229.1"/>
    </source>
</evidence>
<organism evidence="1 2">
    <name type="scientific">Persea americana</name>
    <name type="common">Avocado</name>
    <dbReference type="NCBI Taxonomy" id="3435"/>
    <lineage>
        <taxon>Eukaryota</taxon>
        <taxon>Viridiplantae</taxon>
        <taxon>Streptophyta</taxon>
        <taxon>Embryophyta</taxon>
        <taxon>Tracheophyta</taxon>
        <taxon>Spermatophyta</taxon>
        <taxon>Magnoliopsida</taxon>
        <taxon>Magnoliidae</taxon>
        <taxon>Laurales</taxon>
        <taxon>Lauraceae</taxon>
        <taxon>Persea</taxon>
    </lineage>
</organism>
<evidence type="ECO:0000313" key="2">
    <source>
        <dbReference type="Proteomes" id="UP001234297"/>
    </source>
</evidence>
<name>A0ACC2M4H9_PERAE</name>
<keyword evidence="2" id="KW-1185">Reference proteome</keyword>
<gene>
    <name evidence="1" type="ORF">MRB53_016923</name>
</gene>
<dbReference type="EMBL" id="CM056813">
    <property type="protein sequence ID" value="KAJ8640229.1"/>
    <property type="molecule type" value="Genomic_DNA"/>
</dbReference>
<sequence>MGRTKIPIKLIECQKSRNSTFIKRIKGLKKKAFEFATLCGVDVCLICLGPQGDRHYKPEIWPNEQSEVRRIIKRYRSLSKDEQVKKKLDLSGFLEQRTKKLEVELKLRSREKENVMYPSWDDRLNEFPPEMLQDLLATLDSKMEAANRKIELMKYKHSSQGNELSVVVPLQTDPNQGLLEMYRMLDGDDSMVPISYLKPLDLGHLPLELPYIPDTPNYSSSRNFNASNDNMLSPPTMEYSGNPGMRTLDFNTSNNNMLAPPTLGYYDNQGMRTLDTNMFQSQNELCGAECLKCLMQTQSSLIGSPTMEYSGNPGMRTLDFNTSNNNMLAPPTLGYYDNQGMRTLDTNMFQSQNELCGAECLKCLMQTQSSLIGSPSSPNSNSGSVHELLVHQMHHMNHGFSEFQMIQSKSGRY</sequence>
<accession>A0ACC2M4H9</accession>
<comment type="caution">
    <text evidence="1">The sequence shown here is derived from an EMBL/GenBank/DDBJ whole genome shotgun (WGS) entry which is preliminary data.</text>
</comment>
<reference evidence="1 2" key="1">
    <citation type="journal article" date="2022" name="Hortic Res">
        <title>A haplotype resolved chromosomal level avocado genome allows analysis of novel avocado genes.</title>
        <authorList>
            <person name="Nath O."/>
            <person name="Fletcher S.J."/>
            <person name="Hayward A."/>
            <person name="Shaw L.M."/>
            <person name="Masouleh A.K."/>
            <person name="Furtado A."/>
            <person name="Henry R.J."/>
            <person name="Mitter N."/>
        </authorList>
    </citation>
    <scope>NUCLEOTIDE SEQUENCE [LARGE SCALE GENOMIC DNA]</scope>
    <source>
        <strain evidence="2">cv. Hass</strain>
    </source>
</reference>
<proteinExistence type="predicted"/>
<protein>
    <submittedName>
        <fullName evidence="1">Uncharacterized protein</fullName>
    </submittedName>
</protein>